<evidence type="ECO:0000256" key="2">
    <source>
        <dbReference type="ARBA" id="ARBA00022475"/>
    </source>
</evidence>
<evidence type="ECO:0000256" key="1">
    <source>
        <dbReference type="ARBA" id="ARBA00004651"/>
    </source>
</evidence>
<sequence length="804" mass="89437">MFKNYVKIALRNLWKNRVFTVIGILGLSVAFGVATLLTTESLQELSYDKFHANGNALFKVYITWQTPEGTEVGTSQPTPFAEALSTEVPGADKITRFLEEEALTMYNDKELGLDAIYADSDFFEMFSFPIVQGTKNNALADVSSVVIAKNTAVKLFGEENPVGKTVTVLINGTNEPFIVSAVSENAPEQSSIEFDIVLPFQKNRNYEPTKELWNAQYHEVYVQLQEQVLPKTFEENSRSFTNLHYEGAVESLKRDGAQPNAHGNFMQLGLLPIKDVRFASYDEGYLEVSRSKVYIVLGVAFLILFIACVNFINMSIAKSAQRLREIGMRKTLGAQKNQLFFQFWGESLIVFLISITIGIVLSLLLKDGFETLFRTTVSFDILLSPKTIVFAVLFVLLISLLVGGYPAVLLSRLSTIRSLKGKLETSGKNRLRDALIVVQFGIAILLISGTFVLREQIDYMRNKDLGFNKEQVLSFPLNGKKNSYDAVKLLREELAGNPNILGVTASDNNLGRGKDGSQYSSVWGFDYKGKSVRTNTLIVDYDYIETLDLQLIEGRTFDKAREGDTRAVIINESMARALGEEDPLAAMLPGNDSLTSPIIGVLKDYIFQDISKAIEPLTLFLDREQGLTYAYVKVASSNMAKSFAAVETAYKSIEPNAEFLGSFLDENVDRTFRREKSMAALITSGSIIAILLSCIGLFAMSILITSQRTKEIGIRKVIGASVASVTYLITKDFLKLVFIAFVVATPIAWWFAKQWLENYTYRIELSWHLFAIAGLLGLVIAVLTISARTIKAATANPVESLRDE</sequence>
<reference evidence="9 10" key="1">
    <citation type="submission" date="2015-09" db="EMBL/GenBank/DDBJ databases">
        <title>Genome sequence of the marine flavobacterium Croceitalea dokdonensis DOKDO 023 that contains proton- and sodium-pumping rhodopsins.</title>
        <authorList>
            <person name="Kwon S.-K."/>
            <person name="Lee H.K."/>
            <person name="Kwak M.-J."/>
            <person name="Kim J.F."/>
        </authorList>
    </citation>
    <scope>NUCLEOTIDE SEQUENCE [LARGE SCALE GENOMIC DNA]</scope>
    <source>
        <strain evidence="9 10">DOKDO 023</strain>
    </source>
</reference>
<dbReference type="Pfam" id="PF12704">
    <property type="entry name" value="MacB_PCD"/>
    <property type="match status" value="1"/>
</dbReference>
<evidence type="ECO:0000256" key="3">
    <source>
        <dbReference type="ARBA" id="ARBA00022692"/>
    </source>
</evidence>
<dbReference type="GO" id="GO:0022857">
    <property type="term" value="F:transmembrane transporter activity"/>
    <property type="evidence" value="ECO:0007669"/>
    <property type="project" value="TreeGrafter"/>
</dbReference>
<keyword evidence="5 6" id="KW-0472">Membrane</keyword>
<accession>A0A0P7ASK3</accession>
<feature type="domain" description="ABC3 transporter permease C-terminal" evidence="7">
    <location>
        <begin position="299"/>
        <end position="414"/>
    </location>
</feature>
<proteinExistence type="predicted"/>
<feature type="transmembrane region" description="Helical" evidence="6">
    <location>
        <begin position="293"/>
        <end position="317"/>
    </location>
</feature>
<dbReference type="InterPro" id="IPR003838">
    <property type="entry name" value="ABC3_permease_C"/>
</dbReference>
<evidence type="ECO:0000256" key="6">
    <source>
        <dbReference type="SAM" id="Phobius"/>
    </source>
</evidence>
<feature type="transmembrane region" description="Helical" evidence="6">
    <location>
        <begin position="434"/>
        <end position="453"/>
    </location>
</feature>
<dbReference type="Pfam" id="PF02687">
    <property type="entry name" value="FtsX"/>
    <property type="match status" value="2"/>
</dbReference>
<feature type="domain" description="MacB-like periplasmic core" evidence="8">
    <location>
        <begin position="20"/>
        <end position="235"/>
    </location>
</feature>
<gene>
    <name evidence="9" type="ORF">I595_2817</name>
</gene>
<organism evidence="9 10">
    <name type="scientific">Croceitalea dokdonensis DOKDO 023</name>
    <dbReference type="NCBI Taxonomy" id="1300341"/>
    <lineage>
        <taxon>Bacteria</taxon>
        <taxon>Pseudomonadati</taxon>
        <taxon>Bacteroidota</taxon>
        <taxon>Flavobacteriia</taxon>
        <taxon>Flavobacteriales</taxon>
        <taxon>Flavobacteriaceae</taxon>
        <taxon>Croceitalea</taxon>
    </lineage>
</organism>
<dbReference type="RefSeq" id="WP_054559843.1">
    <property type="nucleotide sequence ID" value="NZ_LDJX01000006.1"/>
</dbReference>
<dbReference type="PANTHER" id="PTHR30572">
    <property type="entry name" value="MEMBRANE COMPONENT OF TRANSPORTER-RELATED"/>
    <property type="match status" value="1"/>
</dbReference>
<keyword evidence="10" id="KW-1185">Reference proteome</keyword>
<dbReference type="PANTHER" id="PTHR30572:SF18">
    <property type="entry name" value="ABC-TYPE MACROLIDE FAMILY EXPORT SYSTEM PERMEASE COMPONENT 2"/>
    <property type="match status" value="1"/>
</dbReference>
<feature type="transmembrane region" description="Helical" evidence="6">
    <location>
        <begin position="388"/>
        <end position="413"/>
    </location>
</feature>
<dbReference type="EMBL" id="LDJX01000006">
    <property type="protein sequence ID" value="KPM30840.1"/>
    <property type="molecule type" value="Genomic_DNA"/>
</dbReference>
<dbReference type="InterPro" id="IPR050250">
    <property type="entry name" value="Macrolide_Exporter_MacB"/>
</dbReference>
<keyword evidence="2" id="KW-1003">Cell membrane</keyword>
<keyword evidence="3 6" id="KW-0812">Transmembrane</keyword>
<dbReference type="PATRIC" id="fig|1300341.3.peg.2973"/>
<evidence type="ECO:0000256" key="4">
    <source>
        <dbReference type="ARBA" id="ARBA00022989"/>
    </source>
</evidence>
<feature type="transmembrane region" description="Helical" evidence="6">
    <location>
        <begin position="767"/>
        <end position="787"/>
    </location>
</feature>
<name>A0A0P7ASK3_9FLAO</name>
<evidence type="ECO:0000259" key="7">
    <source>
        <dbReference type="Pfam" id="PF02687"/>
    </source>
</evidence>
<dbReference type="Proteomes" id="UP000050280">
    <property type="component" value="Unassembled WGS sequence"/>
</dbReference>
<dbReference type="InterPro" id="IPR025857">
    <property type="entry name" value="MacB_PCD"/>
</dbReference>
<feature type="transmembrane region" description="Helical" evidence="6">
    <location>
        <begin position="733"/>
        <end position="752"/>
    </location>
</feature>
<evidence type="ECO:0000313" key="9">
    <source>
        <dbReference type="EMBL" id="KPM30840.1"/>
    </source>
</evidence>
<comment type="subcellular location">
    <subcellularLocation>
        <location evidence="1">Cell membrane</location>
        <topology evidence="1">Multi-pass membrane protein</topology>
    </subcellularLocation>
</comment>
<feature type="domain" description="ABC3 transporter permease C-terminal" evidence="7">
    <location>
        <begin position="686"/>
        <end position="797"/>
    </location>
</feature>
<evidence type="ECO:0000256" key="5">
    <source>
        <dbReference type="ARBA" id="ARBA00023136"/>
    </source>
</evidence>
<feature type="transmembrane region" description="Helical" evidence="6">
    <location>
        <begin position="338"/>
        <end position="365"/>
    </location>
</feature>
<keyword evidence="4 6" id="KW-1133">Transmembrane helix</keyword>
<dbReference type="OrthoDB" id="8740261at2"/>
<protein>
    <recommendedName>
        <fullName evidence="11">ABC transporter permease</fullName>
    </recommendedName>
</protein>
<feature type="transmembrane region" description="Helical" evidence="6">
    <location>
        <begin position="678"/>
        <end position="705"/>
    </location>
</feature>
<evidence type="ECO:0000259" key="8">
    <source>
        <dbReference type="Pfam" id="PF12704"/>
    </source>
</evidence>
<evidence type="ECO:0000313" key="10">
    <source>
        <dbReference type="Proteomes" id="UP000050280"/>
    </source>
</evidence>
<dbReference type="STRING" id="1300341.I595_2817"/>
<dbReference type="GO" id="GO:0005886">
    <property type="term" value="C:plasma membrane"/>
    <property type="evidence" value="ECO:0007669"/>
    <property type="project" value="UniProtKB-SubCell"/>
</dbReference>
<evidence type="ECO:0008006" key="11">
    <source>
        <dbReference type="Google" id="ProtNLM"/>
    </source>
</evidence>
<dbReference type="AlphaFoldDB" id="A0A0P7ASK3"/>
<comment type="caution">
    <text evidence="9">The sequence shown here is derived from an EMBL/GenBank/DDBJ whole genome shotgun (WGS) entry which is preliminary data.</text>
</comment>